<organism evidence="8 10">
    <name type="scientific">Kerstersia gyiorum</name>
    <dbReference type="NCBI Taxonomy" id="206506"/>
    <lineage>
        <taxon>Bacteria</taxon>
        <taxon>Pseudomonadati</taxon>
        <taxon>Pseudomonadota</taxon>
        <taxon>Betaproteobacteria</taxon>
        <taxon>Burkholderiales</taxon>
        <taxon>Alcaligenaceae</taxon>
        <taxon>Kerstersia</taxon>
    </lineage>
</organism>
<dbReference type="InterPro" id="IPR002676">
    <property type="entry name" value="RimM_N"/>
</dbReference>
<dbReference type="AlphaFoldDB" id="A0A171KU92"/>
<sequence length="207" mass="22728">MSEAPRSQAGASAPANLIELGRIVSAYGLRGWIKIQPHSARSEALLSAKRWWLVPSSRATGPVLAEARAWKVKLSRTQGSTIVGALDGISDRNDAEPLKGMLVMVDRSDFPETDDGEYYWVDLMDCQVWGLDDSGAHVVMGVVADVSDNGAHAVLSVRRQREQDGAWVDVLDEKDRPVTALVPFVDAHLQEVDLPGRRIVTNWPLDF</sequence>
<dbReference type="InterPro" id="IPR011961">
    <property type="entry name" value="RimM"/>
</dbReference>
<dbReference type="Pfam" id="PF01782">
    <property type="entry name" value="RimM"/>
    <property type="match status" value="1"/>
</dbReference>
<comment type="similarity">
    <text evidence="5">Belongs to the RimM family.</text>
</comment>
<dbReference type="GO" id="GO:0005840">
    <property type="term" value="C:ribosome"/>
    <property type="evidence" value="ECO:0007669"/>
    <property type="project" value="InterPro"/>
</dbReference>
<name>A0A171KU92_9BURK</name>
<comment type="subcellular location">
    <subcellularLocation>
        <location evidence="5">Cytoplasm</location>
    </subcellularLocation>
</comment>
<evidence type="ECO:0000256" key="3">
    <source>
        <dbReference type="ARBA" id="ARBA00022552"/>
    </source>
</evidence>
<evidence type="ECO:0000313" key="9">
    <source>
        <dbReference type="EMBL" id="RZS70179.1"/>
    </source>
</evidence>
<dbReference type="GO" id="GO:0005737">
    <property type="term" value="C:cytoplasm"/>
    <property type="evidence" value="ECO:0007669"/>
    <property type="project" value="UniProtKB-SubCell"/>
</dbReference>
<dbReference type="NCBIfam" id="TIGR02273">
    <property type="entry name" value="16S_RimM"/>
    <property type="match status" value="1"/>
</dbReference>
<dbReference type="HAMAP" id="MF_00014">
    <property type="entry name" value="Ribosome_mat_RimM"/>
    <property type="match status" value="1"/>
</dbReference>
<protein>
    <recommendedName>
        <fullName evidence="5">Ribosome maturation factor RimM</fullName>
    </recommendedName>
</protein>
<dbReference type="Proteomes" id="UP000078084">
    <property type="component" value="Unassembled WGS sequence"/>
</dbReference>
<dbReference type="RefSeq" id="WP_068368470.1">
    <property type="nucleotide sequence ID" value="NZ_CBCSEB010000001.1"/>
</dbReference>
<keyword evidence="10" id="KW-1185">Reference proteome</keyword>
<dbReference type="Proteomes" id="UP000292039">
    <property type="component" value="Unassembled WGS sequence"/>
</dbReference>
<dbReference type="EMBL" id="SGWZ01000002">
    <property type="protein sequence ID" value="RZS70179.1"/>
    <property type="molecule type" value="Genomic_DNA"/>
</dbReference>
<evidence type="ECO:0000259" key="6">
    <source>
        <dbReference type="Pfam" id="PF01782"/>
    </source>
</evidence>
<evidence type="ECO:0000256" key="5">
    <source>
        <dbReference type="HAMAP-Rule" id="MF_00014"/>
    </source>
</evidence>
<evidence type="ECO:0000313" key="11">
    <source>
        <dbReference type="Proteomes" id="UP000292039"/>
    </source>
</evidence>
<accession>A0A171KU92</accession>
<dbReference type="SUPFAM" id="SSF50346">
    <property type="entry name" value="PRC-barrel domain"/>
    <property type="match status" value="1"/>
</dbReference>
<evidence type="ECO:0000313" key="10">
    <source>
        <dbReference type="Proteomes" id="UP000078084"/>
    </source>
</evidence>
<keyword evidence="3 5" id="KW-0698">rRNA processing</keyword>
<feature type="domain" description="RimM N-terminal" evidence="6">
    <location>
        <begin position="20"/>
        <end position="109"/>
    </location>
</feature>
<dbReference type="Pfam" id="PF24986">
    <property type="entry name" value="PRC_RimM"/>
    <property type="match status" value="1"/>
</dbReference>
<dbReference type="GO" id="GO:0043022">
    <property type="term" value="F:ribosome binding"/>
    <property type="evidence" value="ECO:0007669"/>
    <property type="project" value="InterPro"/>
</dbReference>
<dbReference type="InterPro" id="IPR011033">
    <property type="entry name" value="PRC_barrel-like_sf"/>
</dbReference>
<comment type="domain">
    <text evidence="5">The PRC barrel domain binds ribosomal protein uS19.</text>
</comment>
<dbReference type="PANTHER" id="PTHR33692:SF1">
    <property type="entry name" value="RIBOSOME MATURATION FACTOR RIMM"/>
    <property type="match status" value="1"/>
</dbReference>
<dbReference type="Gene3D" id="2.30.30.240">
    <property type="entry name" value="PRC-barrel domain"/>
    <property type="match status" value="1"/>
</dbReference>
<proteinExistence type="inferred from homology"/>
<evidence type="ECO:0000256" key="4">
    <source>
        <dbReference type="ARBA" id="ARBA00023186"/>
    </source>
</evidence>
<gene>
    <name evidence="5" type="primary">rimM</name>
    <name evidence="8" type="ORF">AAV32_05210</name>
    <name evidence="9" type="ORF">EV679_1575</name>
</gene>
<keyword evidence="1 5" id="KW-0963">Cytoplasm</keyword>
<comment type="function">
    <text evidence="5">An accessory protein needed during the final step in the assembly of 30S ribosomal subunit, possibly for assembly of the head region. Essential for efficient processing of 16S rRNA. May be needed both before and after RbfA during the maturation of 16S rRNA. It has affinity for free ribosomal 30S subunits but not for 70S ribosomes.</text>
</comment>
<evidence type="ECO:0000313" key="8">
    <source>
        <dbReference type="EMBL" id="KKO72459.1"/>
    </source>
</evidence>
<dbReference type="EMBL" id="LBNE01000002">
    <property type="protein sequence ID" value="KKO72459.1"/>
    <property type="molecule type" value="Genomic_DNA"/>
</dbReference>
<dbReference type="PANTHER" id="PTHR33692">
    <property type="entry name" value="RIBOSOME MATURATION FACTOR RIMM"/>
    <property type="match status" value="1"/>
</dbReference>
<dbReference type="InterPro" id="IPR036976">
    <property type="entry name" value="RimM_N_sf"/>
</dbReference>
<reference evidence="9 11" key="2">
    <citation type="submission" date="2019-02" db="EMBL/GenBank/DDBJ databases">
        <title>Genomic Encyclopedia of Type Strains, Phase IV (KMG-IV): sequencing the most valuable type-strain genomes for metagenomic binning, comparative biology and taxonomic classification.</title>
        <authorList>
            <person name="Goeker M."/>
        </authorList>
    </citation>
    <scope>NUCLEOTIDE SEQUENCE [LARGE SCALE GENOMIC DNA]</scope>
    <source>
        <strain evidence="9 11">DSM 16618</strain>
    </source>
</reference>
<dbReference type="GO" id="GO:0042274">
    <property type="term" value="P:ribosomal small subunit biogenesis"/>
    <property type="evidence" value="ECO:0007669"/>
    <property type="project" value="UniProtKB-UniRule"/>
</dbReference>
<keyword evidence="2 5" id="KW-0690">Ribosome biogenesis</keyword>
<dbReference type="Gene3D" id="2.40.30.60">
    <property type="entry name" value="RimM"/>
    <property type="match status" value="1"/>
</dbReference>
<dbReference type="STRING" id="206506.AAV32_05210"/>
<dbReference type="SUPFAM" id="SSF50447">
    <property type="entry name" value="Translation proteins"/>
    <property type="match status" value="1"/>
</dbReference>
<dbReference type="InterPro" id="IPR056792">
    <property type="entry name" value="PRC_RimM"/>
</dbReference>
<comment type="subunit">
    <text evidence="5">Binds ribosomal protein uS19.</text>
</comment>
<reference evidence="8 10" key="1">
    <citation type="submission" date="2015-04" db="EMBL/GenBank/DDBJ databases">
        <title>Genome sequence of Kerstersia gyiorum CG1.</title>
        <authorList>
            <person name="Greninger A.L."/>
            <person name="Kozyreva V."/>
            <person name="Chaturvedi V."/>
        </authorList>
    </citation>
    <scope>NUCLEOTIDE SEQUENCE [LARGE SCALE GENOMIC DNA]</scope>
    <source>
        <strain evidence="8 10">CG1</strain>
    </source>
</reference>
<dbReference type="GeneID" id="99726219"/>
<comment type="caution">
    <text evidence="8">The sequence shown here is derived from an EMBL/GenBank/DDBJ whole genome shotgun (WGS) entry which is preliminary data.</text>
</comment>
<evidence type="ECO:0000256" key="2">
    <source>
        <dbReference type="ARBA" id="ARBA00022517"/>
    </source>
</evidence>
<dbReference type="GO" id="GO:0006364">
    <property type="term" value="P:rRNA processing"/>
    <property type="evidence" value="ECO:0007669"/>
    <property type="project" value="UniProtKB-UniRule"/>
</dbReference>
<feature type="domain" description="Ribosome maturation factor RimM PRC barrel" evidence="7">
    <location>
        <begin position="120"/>
        <end position="206"/>
    </location>
</feature>
<dbReference type="InterPro" id="IPR009000">
    <property type="entry name" value="Transl_B-barrel_sf"/>
</dbReference>
<evidence type="ECO:0000259" key="7">
    <source>
        <dbReference type="Pfam" id="PF24986"/>
    </source>
</evidence>
<evidence type="ECO:0000256" key="1">
    <source>
        <dbReference type="ARBA" id="ARBA00022490"/>
    </source>
</evidence>
<keyword evidence="4 5" id="KW-0143">Chaperone</keyword>